<dbReference type="Proteomes" id="UP001157938">
    <property type="component" value="Unassembled WGS sequence"/>
</dbReference>
<proteinExistence type="predicted"/>
<reference evidence="1 2" key="1">
    <citation type="submission" date="2021-11" db="EMBL/GenBank/DDBJ databases">
        <authorList>
            <person name="Islam A."/>
            <person name="Islam S."/>
            <person name="Flora M.S."/>
            <person name="Rahman M."/>
            <person name="Ziaur R.M."/>
            <person name="Epstein J.H."/>
            <person name="Hassan M."/>
            <person name="Klassen M."/>
            <person name="Woodard K."/>
            <person name="Webb A."/>
            <person name="Webby R.J."/>
            <person name="El Zowalaty M.E."/>
        </authorList>
    </citation>
    <scope>NUCLEOTIDE SEQUENCE [LARGE SCALE GENOMIC DNA]</scope>
    <source>
        <strain evidence="1">Pf1</strain>
    </source>
</reference>
<protein>
    <submittedName>
        <fullName evidence="1">Uncharacterized protein</fullName>
    </submittedName>
</protein>
<sequence length="138" mass="14966">MDDPWRQMGDYDDPRTRTSSILEVSDKDLILHEDTKLGIWLAKDRVPRAQGFVSVGSRRYCGGVGSQNCMMRPQTTHCAGLPTVGGGTPMPRMNLLSPCVPVGWRVALFGGLGDDVDVCLEGGRPGGPRVDMLHSVGR</sequence>
<evidence type="ECO:0000313" key="1">
    <source>
        <dbReference type="EMBL" id="CAH0484585.1"/>
    </source>
</evidence>
<dbReference type="EMBL" id="CAKLBC010000031">
    <property type="protein sequence ID" value="CAH0484585.1"/>
    <property type="molecule type" value="Genomic_DNA"/>
</dbReference>
<organism evidence="1 2">
    <name type="scientific">Peronospora farinosa</name>
    <dbReference type="NCBI Taxonomy" id="134698"/>
    <lineage>
        <taxon>Eukaryota</taxon>
        <taxon>Sar</taxon>
        <taxon>Stramenopiles</taxon>
        <taxon>Oomycota</taxon>
        <taxon>Peronosporomycetes</taxon>
        <taxon>Peronosporales</taxon>
        <taxon>Peronosporaceae</taxon>
        <taxon>Peronospora</taxon>
    </lineage>
</organism>
<accession>A0ABN8BS30</accession>
<gene>
    <name evidence="1" type="ORF">PFR001_LOCUS332</name>
</gene>
<keyword evidence="2" id="KW-1185">Reference proteome</keyword>
<comment type="caution">
    <text evidence="1">The sequence shown here is derived from an EMBL/GenBank/DDBJ whole genome shotgun (WGS) entry which is preliminary data.</text>
</comment>
<evidence type="ECO:0000313" key="2">
    <source>
        <dbReference type="Proteomes" id="UP001157938"/>
    </source>
</evidence>
<name>A0ABN8BS30_9STRA</name>